<dbReference type="STRING" id="882378.RBRH_00795"/>
<accession>E5AKH2</accession>
<evidence type="ECO:0000313" key="1">
    <source>
        <dbReference type="EMBL" id="CBW73644.1"/>
    </source>
</evidence>
<keyword evidence="1" id="KW-0560">Oxidoreductase</keyword>
<proteinExistence type="predicted"/>
<evidence type="ECO:0000313" key="2">
    <source>
        <dbReference type="Proteomes" id="UP000007437"/>
    </source>
</evidence>
<dbReference type="GO" id="GO:0016491">
    <property type="term" value="F:oxidoreductase activity"/>
    <property type="evidence" value="ECO:0007669"/>
    <property type="project" value="UniProtKB-KW"/>
</dbReference>
<protein>
    <submittedName>
        <fullName evidence="1">NADH-dependent flavin oxidoreductase</fullName>
        <ecNumber evidence="1">1.-.-.-</ecNumber>
    </submittedName>
</protein>
<dbReference type="KEGG" id="brh:RBRH_00795"/>
<dbReference type="AlphaFoldDB" id="E5AKH2"/>
<organism evidence="1 2">
    <name type="scientific">Mycetohabitans rhizoxinica (strain DSM 19002 / CIP 109453 / HKI 454)</name>
    <name type="common">Paraburkholderia rhizoxinica</name>
    <dbReference type="NCBI Taxonomy" id="882378"/>
    <lineage>
        <taxon>Bacteria</taxon>
        <taxon>Pseudomonadati</taxon>
        <taxon>Pseudomonadota</taxon>
        <taxon>Betaproteobacteria</taxon>
        <taxon>Burkholderiales</taxon>
        <taxon>Burkholderiaceae</taxon>
        <taxon>Mycetohabitans</taxon>
    </lineage>
</organism>
<dbReference type="Proteomes" id="UP000007437">
    <property type="component" value="Chromosome"/>
</dbReference>
<dbReference type="EC" id="1.-.-.-" evidence="1"/>
<name>E5AKH2_MYCRK</name>
<gene>
    <name evidence="1" type="ordered locus">RBRH_00795</name>
</gene>
<reference evidence="1 2" key="1">
    <citation type="journal article" date="2011" name="J. Bacteriol.">
        <title>Complete genome sequence of Burkholderia rhizoxinica, an endosymbiont of Rhizopus microsporus.</title>
        <authorList>
            <person name="Lackner G."/>
            <person name="Moebius N."/>
            <person name="Partida-Martinez L."/>
            <person name="Hertweck C."/>
        </authorList>
    </citation>
    <scope>NUCLEOTIDE SEQUENCE [LARGE SCALE GENOMIC DNA]</scope>
    <source>
        <strain evidence="2">DSM 19002 / CIP 109453 / HKI 454</strain>
    </source>
</reference>
<sequence length="63" mass="6901">MSRAGMLGIGEASVVEPAGRITPADLGLWDMRSTARWCDPRCIRCVPALNSAMVYVYDAQFHS</sequence>
<dbReference type="HOGENOM" id="CLU_2877224_0_0_4"/>
<dbReference type="EMBL" id="FR687359">
    <property type="protein sequence ID" value="CBW73644.1"/>
    <property type="molecule type" value="Genomic_DNA"/>
</dbReference>